<keyword evidence="5" id="KW-0479">Metal-binding</keyword>
<proteinExistence type="inferred from homology"/>
<evidence type="ECO:0000259" key="11">
    <source>
        <dbReference type="PROSITE" id="PS51462"/>
    </source>
</evidence>
<dbReference type="PROSITE" id="PS51462">
    <property type="entry name" value="NUDIX"/>
    <property type="match status" value="1"/>
</dbReference>
<feature type="domain" description="Nudix hydrolase" evidence="11">
    <location>
        <begin position="106"/>
        <end position="234"/>
    </location>
</feature>
<dbReference type="STRING" id="56408.A0A1E5RP24"/>
<accession>A0A1E5RP24</accession>
<keyword evidence="9" id="KW-0464">Manganese</keyword>
<evidence type="ECO:0000256" key="6">
    <source>
        <dbReference type="ARBA" id="ARBA00022801"/>
    </source>
</evidence>
<feature type="region of interest" description="Disordered" evidence="10">
    <location>
        <begin position="1078"/>
        <end position="1181"/>
    </location>
</feature>
<dbReference type="GO" id="GO:0140933">
    <property type="term" value="F:5'-(N(7)-methylguanosine 5'-triphospho)-[mRNA] hydrolase activity"/>
    <property type="evidence" value="ECO:0007669"/>
    <property type="project" value="InterPro"/>
</dbReference>
<dbReference type="GO" id="GO:0000290">
    <property type="term" value="P:deadenylation-dependent decapping of nuclear-transcribed mRNA"/>
    <property type="evidence" value="ECO:0007669"/>
    <property type="project" value="InterPro"/>
</dbReference>
<comment type="caution">
    <text evidence="12">The sequence shown here is derived from an EMBL/GenBank/DDBJ whole genome shotgun (WGS) entry which is preliminary data.</text>
</comment>
<evidence type="ECO:0000256" key="9">
    <source>
        <dbReference type="ARBA" id="ARBA00023211"/>
    </source>
</evidence>
<dbReference type="InParanoid" id="A0A1E5RP24"/>
<dbReference type="AlphaFoldDB" id="A0A1E5RP24"/>
<dbReference type="SMART" id="SM01125">
    <property type="entry name" value="DCP2"/>
    <property type="match status" value="1"/>
</dbReference>
<dbReference type="Pfam" id="PF00293">
    <property type="entry name" value="NUDIX"/>
    <property type="match status" value="1"/>
</dbReference>
<evidence type="ECO:0000256" key="7">
    <source>
        <dbReference type="ARBA" id="ARBA00022884"/>
    </source>
</evidence>
<evidence type="ECO:0000313" key="13">
    <source>
        <dbReference type="Proteomes" id="UP000095728"/>
    </source>
</evidence>
<dbReference type="EMBL" id="LPNM01000005">
    <property type="protein sequence ID" value="OEJ88627.1"/>
    <property type="molecule type" value="Genomic_DNA"/>
</dbReference>
<dbReference type="GO" id="GO:0003723">
    <property type="term" value="F:RNA binding"/>
    <property type="evidence" value="ECO:0007669"/>
    <property type="project" value="UniProtKB-KW"/>
</dbReference>
<dbReference type="InterPro" id="IPR036189">
    <property type="entry name" value="DCP2_BoxA_sf"/>
</dbReference>
<dbReference type="Proteomes" id="UP000095728">
    <property type="component" value="Unassembled WGS sequence"/>
</dbReference>
<comment type="subcellular location">
    <subcellularLocation>
        <location evidence="1">Cytoplasm</location>
        <location evidence="1">P-body</location>
    </subcellularLocation>
</comment>
<evidence type="ECO:0000256" key="8">
    <source>
        <dbReference type="ARBA" id="ARBA00023161"/>
    </source>
</evidence>
<evidence type="ECO:0000256" key="5">
    <source>
        <dbReference type="ARBA" id="ARBA00022723"/>
    </source>
</evidence>
<dbReference type="PANTHER" id="PTHR23114">
    <property type="entry name" value="M7GPPPN-MRNA HYDROLASE"/>
    <property type="match status" value="1"/>
</dbReference>
<dbReference type="CDD" id="cd03672">
    <property type="entry name" value="NUDIX_Dcp2p_Nudt20"/>
    <property type="match status" value="1"/>
</dbReference>
<keyword evidence="8" id="KW-0866">Nonsense-mediated mRNA decay</keyword>
<feature type="compositionally biased region" description="Low complexity" evidence="10">
    <location>
        <begin position="1127"/>
        <end position="1159"/>
    </location>
</feature>
<dbReference type="InterPro" id="IPR000086">
    <property type="entry name" value="NUDIX_hydrolase_dom"/>
</dbReference>
<evidence type="ECO:0000313" key="12">
    <source>
        <dbReference type="EMBL" id="OEJ88627.1"/>
    </source>
</evidence>
<feature type="compositionally biased region" description="Polar residues" evidence="10">
    <location>
        <begin position="896"/>
        <end position="905"/>
    </location>
</feature>
<keyword evidence="4" id="KW-0507">mRNA processing</keyword>
<dbReference type="GO" id="GO:0006397">
    <property type="term" value="P:mRNA processing"/>
    <property type="evidence" value="ECO:0007669"/>
    <property type="project" value="UniProtKB-KW"/>
</dbReference>
<dbReference type="GO" id="GO:0000184">
    <property type="term" value="P:nuclear-transcribed mRNA catabolic process, nonsense-mediated decay"/>
    <property type="evidence" value="ECO:0007669"/>
    <property type="project" value="UniProtKB-KW"/>
</dbReference>
<dbReference type="InterPro" id="IPR007722">
    <property type="entry name" value="DCP2_BoxA"/>
</dbReference>
<dbReference type="SUPFAM" id="SSF140586">
    <property type="entry name" value="Dcp2 domain-like"/>
    <property type="match status" value="1"/>
</dbReference>
<sequence length="1181" mass="132345">MSLPLRSPFEDIKSLDRAMEDLLVRFVINCPEEDLSSEERVMFQIEEASWFYLDYVRMANINTQESLPKLKIKKFATKMIEICPLIWKWDDETISQALQKFSLYKKTIPVRGAAIFNETLNKILLVQGIESKSWSFPRGKISKDESDVDCCIRECLEETGFDLTNYINENEYLERNIGGKNYKIYLVKGVPKDTVFEPRAKFEIEDIRWIDFRKIGGYATTSNGNQSSYDSRRNQRYYLVNSMWKAIYVWVKKQKQLMKSGDKLEMKQNAERELKMILGLIKPEEANEQEVVQENGNINSQSFVPNKETTTADPGRDLLNILQSAVKKSSGPDLIGSENNTNSNLLPTINGQPSQIPLFPIDHPAMLHLNPPHLMRNGPVPPMMSPYAYNTPFAPINAVLPDHVQQQLSKNMINNGVPGNMPIMTPDGMVMSNGNAQMAASHSTMISNNQPVTIQPETGAKHLLSILKKPSNSNANDQQIFNNNNNNNNKAIEEKMLLKAMNKPQIDEIDKDLKRVNINGQHIQNGDPQTSDAQDLLNLIKKPIVNETKDGHSISMQEESKDNDLFYKKYHQKPDIADNKEFFQLLNRNKSNVTAPSADDLGISASNGSTQHKKIVHKEEDFESFDEFESSDENGNDEFFDATTTSTEHLSSPSNVIKSPLNANSSIKRNANDFFKNNNHVEEENSEDDLDSLVDENEEFATSTFPKIDLSEDQVSKRRILYNMNEQQDIKGNVEKISEIHGSPQLQQQQAPVAKPKFKILKRGEELPQPAPKAEEKVDIKEKTVTNASNTFEKVKENQESDEKNLAISKKDNVDLNEKFGNALIDSTTGKNHEIIGNANKAETQPFEEEKAKGKANEIIEEATENLQVLQMGKVHPHTAASPINKSKNSEEGDFSCQNDASNQNTAHAQESLDLLHLLNNNVQKSQINNDQGHTHAVKNKVQANAFDSNIPAQMKPPFTNDNLHGFSSPMHNMMPQNMYSPASPHVQPNQMMSNSANLLQMLKAGHNKPHADSKTAPTEPAGTMSLPQNMNGASFGPYQNQPIQPFGIPPHAASPLNPPFPMAGPFGFNAPSPAQHAFYGNNNFSGRDPMQPQHHPFSQQPAMFPPQQTPNAHQPPPFAHYPPHIDSPGPVNNNVPSSNVPDSTMLLNMLQNNNANSNGTRNINGNMNMDGKDGHKNSIW</sequence>
<dbReference type="SUPFAM" id="SSF55811">
    <property type="entry name" value="Nudix"/>
    <property type="match status" value="1"/>
</dbReference>
<evidence type="ECO:0000256" key="4">
    <source>
        <dbReference type="ARBA" id="ARBA00022664"/>
    </source>
</evidence>
<dbReference type="OrthoDB" id="3972814at2759"/>
<dbReference type="GO" id="GO:0000932">
    <property type="term" value="C:P-body"/>
    <property type="evidence" value="ECO:0007669"/>
    <property type="project" value="UniProtKB-SubCell"/>
</dbReference>
<evidence type="ECO:0000256" key="10">
    <source>
        <dbReference type="SAM" id="MobiDB-lite"/>
    </source>
</evidence>
<comment type="similarity">
    <text evidence="2">Belongs to the Nudix hydrolase family. DCP2 subfamily.</text>
</comment>
<dbReference type="Pfam" id="PF05026">
    <property type="entry name" value="DCP2"/>
    <property type="match status" value="1"/>
</dbReference>
<evidence type="ECO:0000256" key="3">
    <source>
        <dbReference type="ARBA" id="ARBA00022490"/>
    </source>
</evidence>
<dbReference type="Gene3D" id="3.90.79.10">
    <property type="entry name" value="Nucleoside Triphosphate Pyrophosphohydrolase"/>
    <property type="match status" value="1"/>
</dbReference>
<feature type="compositionally biased region" description="Basic and acidic residues" evidence="10">
    <location>
        <begin position="1171"/>
        <end position="1181"/>
    </location>
</feature>
<feature type="compositionally biased region" description="Pro residues" evidence="10">
    <location>
        <begin position="1104"/>
        <end position="1121"/>
    </location>
</feature>
<evidence type="ECO:0000256" key="2">
    <source>
        <dbReference type="ARBA" id="ARBA00005279"/>
    </source>
</evidence>
<keyword evidence="13" id="KW-1185">Reference proteome</keyword>
<organism evidence="12 13">
    <name type="scientific">Hanseniaspora osmophila</name>
    <dbReference type="NCBI Taxonomy" id="56408"/>
    <lineage>
        <taxon>Eukaryota</taxon>
        <taxon>Fungi</taxon>
        <taxon>Dikarya</taxon>
        <taxon>Ascomycota</taxon>
        <taxon>Saccharomycotina</taxon>
        <taxon>Saccharomycetes</taxon>
        <taxon>Saccharomycodales</taxon>
        <taxon>Saccharomycodaceae</taxon>
        <taxon>Hanseniaspora</taxon>
    </lineage>
</organism>
<dbReference type="PANTHER" id="PTHR23114:SF17">
    <property type="entry name" value="M7GPPPN-MRNA HYDROLASE"/>
    <property type="match status" value="1"/>
</dbReference>
<gene>
    <name evidence="12" type="ORF">AWRI3579_g721</name>
</gene>
<dbReference type="FunCoup" id="A0A1E5RP24">
    <property type="interactions" value="349"/>
</dbReference>
<feature type="region of interest" description="Disordered" evidence="10">
    <location>
        <begin position="876"/>
        <end position="905"/>
    </location>
</feature>
<dbReference type="Gene3D" id="1.10.10.1050">
    <property type="entry name" value="Dcp2, box A domain"/>
    <property type="match status" value="1"/>
</dbReference>
<keyword evidence="6" id="KW-0378">Hydrolase</keyword>
<dbReference type="FunFam" id="3.90.79.10:FF:000045">
    <property type="entry name" value="mRNA-decapping enzyme 2"/>
    <property type="match status" value="1"/>
</dbReference>
<reference evidence="13" key="1">
    <citation type="journal article" date="2016" name="Genome Announc.">
        <title>Genome sequences of three species of Hanseniaspora isolated from spontaneous wine fermentations.</title>
        <authorList>
            <person name="Sternes P.R."/>
            <person name="Lee D."/>
            <person name="Kutyna D.R."/>
            <person name="Borneman A.R."/>
        </authorList>
    </citation>
    <scope>NUCLEOTIDE SEQUENCE [LARGE SCALE GENOMIC DNA]</scope>
    <source>
        <strain evidence="13">AWRI3579</strain>
    </source>
</reference>
<name>A0A1E5RP24_9ASCO</name>
<dbReference type="InterPro" id="IPR044099">
    <property type="entry name" value="Dcp2_NUDIX"/>
</dbReference>
<keyword evidence="3" id="KW-0963">Cytoplasm</keyword>
<dbReference type="InterPro" id="IPR015797">
    <property type="entry name" value="NUDIX_hydrolase-like_dom_sf"/>
</dbReference>
<evidence type="ECO:0000256" key="1">
    <source>
        <dbReference type="ARBA" id="ARBA00004201"/>
    </source>
</evidence>
<keyword evidence="7" id="KW-0694">RNA-binding</keyword>
<dbReference type="GO" id="GO:0030145">
    <property type="term" value="F:manganese ion binding"/>
    <property type="evidence" value="ECO:0007669"/>
    <property type="project" value="InterPro"/>
</dbReference>
<protein>
    <submittedName>
        <fullName evidence="12">mRNA-decapping enzyme subunit 2</fullName>
    </submittedName>
</protein>